<proteinExistence type="predicted"/>
<reference evidence="1 2" key="1">
    <citation type="submission" date="2019-04" db="EMBL/GenBank/DDBJ databases">
        <title>genome sequence of strain W3.</title>
        <authorList>
            <person name="Gao J."/>
            <person name="Sun J."/>
        </authorList>
    </citation>
    <scope>NUCLEOTIDE SEQUENCE [LARGE SCALE GENOMIC DNA]</scope>
    <source>
        <strain evidence="1 2">W3</strain>
    </source>
</reference>
<gene>
    <name evidence="1" type="ORF">FAA86_22505</name>
</gene>
<evidence type="ECO:0000313" key="2">
    <source>
        <dbReference type="Proteomes" id="UP000307378"/>
    </source>
</evidence>
<protein>
    <submittedName>
        <fullName evidence="1">Uncharacterized protein</fullName>
    </submittedName>
</protein>
<evidence type="ECO:0000313" key="1">
    <source>
        <dbReference type="EMBL" id="THV31083.1"/>
    </source>
</evidence>
<accession>A0A4S8PK23</accession>
<dbReference type="Proteomes" id="UP000307378">
    <property type="component" value="Unassembled WGS sequence"/>
</dbReference>
<dbReference type="AlphaFoldDB" id="A0A4S8PK23"/>
<dbReference type="RefSeq" id="WP_136543346.1">
    <property type="nucleotide sequence ID" value="NZ_STGU01000023.1"/>
</dbReference>
<dbReference type="EMBL" id="STGU01000023">
    <property type="protein sequence ID" value="THV31083.1"/>
    <property type="molecule type" value="Genomic_DNA"/>
</dbReference>
<organism evidence="1 2">
    <name type="scientific">Rhizobium rosettiformans W3</name>
    <dbReference type="NCBI Taxonomy" id="538378"/>
    <lineage>
        <taxon>Bacteria</taxon>
        <taxon>Pseudomonadati</taxon>
        <taxon>Pseudomonadota</taxon>
        <taxon>Alphaproteobacteria</taxon>
        <taxon>Hyphomicrobiales</taxon>
        <taxon>Rhizobiaceae</taxon>
        <taxon>Rhizobium/Agrobacterium group</taxon>
        <taxon>Rhizobium</taxon>
    </lineage>
</organism>
<comment type="caution">
    <text evidence="1">The sequence shown here is derived from an EMBL/GenBank/DDBJ whole genome shotgun (WGS) entry which is preliminary data.</text>
</comment>
<name>A0A4S8PK23_9HYPH</name>
<sequence length="595" mass="62450">MVNILAFPGKHTSSSHAHQDALRNDVALPVVTANMDGTLIVSRPTEHTRLSGDWSNQEVADLYRVEALLVQAGIRISTDRGVSDENDPWFVFCREDGEVFVHLARIDGQYLLDSPGLGGLLEGPDFPSLIDRFVSQVAARSEPKDNVVTFRPRMLHDQSVRLHPAVMLAALVWTLFLASDDIIGTAEAAENLAGDGGQIPDSVLHHGDHGTTATMAYTLSADLVSDHGGSHKAAATSPLQSVVGSDRQLAGAQEAARNLSQQDARGSTVTAFTNPVTTSQSVAASLAVIALGYGMYGPHPPTDAASVNAHLAALALETVTERPETDIVLAEADGSSIELQQVVKGEPSKPADATPVTVVYDAKIYAPLSTALTISSDAAGQSVSEDGTSSKFVAILLQEISTEDAGVVVAINTAQARSVAPAQETIAGSPAQETIAVASVTDAQNVLSLVSTHLGLISQYKIGETTVSATLDLASLDEVLVQLGEVASAPTLATYEAGAAPVPVPVLENTAGIGSSILGAKFARYDEHAKKFVHAFILDAGSIEMVQIKSELLLVDMTAIDEKTDYAVVRSWITDDGHVISTVGHYQAFVDFGLA</sequence>